<dbReference type="Proteomes" id="UP000826234">
    <property type="component" value="Unassembled WGS sequence"/>
</dbReference>
<gene>
    <name evidence="2" type="ORF">JD844_013405</name>
</gene>
<feature type="region of interest" description="Disordered" evidence="1">
    <location>
        <begin position="157"/>
        <end position="187"/>
    </location>
</feature>
<feature type="region of interest" description="Disordered" evidence="1">
    <location>
        <begin position="373"/>
        <end position="503"/>
    </location>
</feature>
<feature type="region of interest" description="Disordered" evidence="1">
    <location>
        <begin position="100"/>
        <end position="143"/>
    </location>
</feature>
<proteinExistence type="predicted"/>
<evidence type="ECO:0000313" key="2">
    <source>
        <dbReference type="EMBL" id="KAH0630403.1"/>
    </source>
</evidence>
<feature type="region of interest" description="Disordered" evidence="1">
    <location>
        <begin position="220"/>
        <end position="250"/>
    </location>
</feature>
<reference evidence="2 3" key="1">
    <citation type="journal article" date="2022" name="Gigascience">
        <title>A chromosome-level genome assembly and annotation of the desert horned lizard, Phrynosoma platyrhinos, provides insight into chromosomal rearrangements among reptiles.</title>
        <authorList>
            <person name="Koochekian N."/>
            <person name="Ascanio A."/>
            <person name="Farleigh K."/>
            <person name="Card D.C."/>
            <person name="Schield D.R."/>
            <person name="Castoe T.A."/>
            <person name="Jezkova T."/>
        </authorList>
    </citation>
    <scope>NUCLEOTIDE SEQUENCE [LARGE SCALE GENOMIC DNA]</scope>
    <source>
        <tissue evidence="2">Liver</tissue>
    </source>
</reference>
<comment type="caution">
    <text evidence="2">The sequence shown here is derived from an EMBL/GenBank/DDBJ whole genome shotgun (WGS) entry which is preliminary data.</text>
</comment>
<evidence type="ECO:0000256" key="1">
    <source>
        <dbReference type="SAM" id="MobiDB-lite"/>
    </source>
</evidence>
<protein>
    <submittedName>
        <fullName evidence="2">Uncharacterized protein</fullName>
    </submittedName>
</protein>
<organism evidence="2 3">
    <name type="scientific">Phrynosoma platyrhinos</name>
    <name type="common">Desert horned lizard</name>
    <dbReference type="NCBI Taxonomy" id="52577"/>
    <lineage>
        <taxon>Eukaryota</taxon>
        <taxon>Metazoa</taxon>
        <taxon>Chordata</taxon>
        <taxon>Craniata</taxon>
        <taxon>Vertebrata</taxon>
        <taxon>Euteleostomi</taxon>
        <taxon>Lepidosauria</taxon>
        <taxon>Squamata</taxon>
        <taxon>Bifurcata</taxon>
        <taxon>Unidentata</taxon>
        <taxon>Episquamata</taxon>
        <taxon>Toxicofera</taxon>
        <taxon>Iguania</taxon>
        <taxon>Phrynosomatidae</taxon>
        <taxon>Phrynosomatinae</taxon>
        <taxon>Phrynosoma</taxon>
    </lineage>
</organism>
<name>A0ABQ7TL78_PHRPL</name>
<feature type="compositionally biased region" description="Acidic residues" evidence="1">
    <location>
        <begin position="222"/>
        <end position="235"/>
    </location>
</feature>
<sequence length="503" mass="55350">MSLRKPTGFQNHSSDAHLEQIEEYHLYVFPTLQERKYQGTEMIPAEPFLKYVKWDPDCAETKKMKFGLGRMPARMKFASIFAVMLLLPDVTSMSVYRSVETTDTTSASVTSAPKETTLDKYESETNETERDYNEVGLTPLDDSPEFYETVSPVKEENVPLLNTEKEETNEESQNNLDEFPEEINGPEANTDEVENLIGLDELNEAVDNALDLVRLLVKRDAGEEEEEEEDDDEADEPKMENIDEDEFSFSDLPRVFEPLIQAFSSSKSGPPSPDDFFSWLPALKDLLEPNEEPSASRPTGLPSDSVTRPERRSSFSTFPEPSLQIAPASPPAEPTKSDVLPSPSLLEELTTPVPPTAPLLQVYVFLWCLTMSSGHSEPGPSGAPGVPPVPKPDNPLVPVPEKPWPEGPPKPGGPQPLGPLVPGKPWPEGPPVSPDPRQPRSPQPPNPLGPTNPGPFPGPSKPPKPPLPDDPYLPFPLVPVAPWPPLPEWDDSGNPPEDPSGNS</sequence>
<feature type="compositionally biased region" description="Pro residues" evidence="1">
    <location>
        <begin position="385"/>
        <end position="487"/>
    </location>
</feature>
<dbReference type="EMBL" id="JAIPUX010000439">
    <property type="protein sequence ID" value="KAH0630403.1"/>
    <property type="molecule type" value="Genomic_DNA"/>
</dbReference>
<evidence type="ECO:0000313" key="3">
    <source>
        <dbReference type="Proteomes" id="UP000826234"/>
    </source>
</evidence>
<feature type="region of interest" description="Disordered" evidence="1">
    <location>
        <begin position="288"/>
        <end position="353"/>
    </location>
</feature>
<keyword evidence="3" id="KW-1185">Reference proteome</keyword>
<accession>A0ABQ7TL78</accession>
<feature type="compositionally biased region" description="Low complexity" evidence="1">
    <location>
        <begin position="100"/>
        <end position="112"/>
    </location>
</feature>
<feature type="compositionally biased region" description="Basic and acidic residues" evidence="1">
    <location>
        <begin position="116"/>
        <end position="133"/>
    </location>
</feature>